<evidence type="ECO:0000313" key="2">
    <source>
        <dbReference type="Proteomes" id="UP000002384"/>
    </source>
</evidence>
<geneLocation type="plasmid" evidence="1 2">
    <name>pP742402</name>
</geneLocation>
<protein>
    <submittedName>
        <fullName evidence="1">Uncharacterized protein</fullName>
    </submittedName>
</protein>
<gene>
    <name evidence="1" type="ordered locus">PCC7424_5386</name>
</gene>
<dbReference type="KEGG" id="cyc:PCC7424_5386"/>
<dbReference type="AlphaFoldDB" id="B7KME2"/>
<reference evidence="2" key="1">
    <citation type="journal article" date="2011" name="MBio">
        <title>Novel metabolic attributes of the genus Cyanothece, comprising a group of unicellular nitrogen-fixing Cyanobacteria.</title>
        <authorList>
            <person name="Bandyopadhyay A."/>
            <person name="Elvitigala T."/>
            <person name="Welsh E."/>
            <person name="Stockel J."/>
            <person name="Liberton M."/>
            <person name="Min H."/>
            <person name="Sherman L.A."/>
            <person name="Pakrasi H.B."/>
        </authorList>
    </citation>
    <scope>NUCLEOTIDE SEQUENCE [LARGE SCALE GENOMIC DNA]</scope>
    <source>
        <strain evidence="2">PCC 7424</strain>
        <plasmid evidence="2">pP742402</plasmid>
    </source>
</reference>
<dbReference type="Proteomes" id="UP000002384">
    <property type="component" value="Plasmid pP742402"/>
</dbReference>
<evidence type="ECO:0000313" key="1">
    <source>
        <dbReference type="EMBL" id="ACK73964.1"/>
    </source>
</evidence>
<dbReference type="HOGENOM" id="CLU_109299_0_0_3"/>
<dbReference type="EMBL" id="CP001293">
    <property type="protein sequence ID" value="ACK73964.1"/>
    <property type="molecule type" value="Genomic_DNA"/>
</dbReference>
<proteinExistence type="predicted"/>
<organism evidence="1 2">
    <name type="scientific">Gloeothece citriformis (strain PCC 7424)</name>
    <name type="common">Cyanothece sp. (strain PCC 7424)</name>
    <dbReference type="NCBI Taxonomy" id="65393"/>
    <lineage>
        <taxon>Bacteria</taxon>
        <taxon>Bacillati</taxon>
        <taxon>Cyanobacteriota</taxon>
        <taxon>Cyanophyceae</taxon>
        <taxon>Oscillatoriophycideae</taxon>
        <taxon>Chroococcales</taxon>
        <taxon>Aphanothecaceae</taxon>
        <taxon>Gloeothece</taxon>
        <taxon>Gloeothece citriformis</taxon>
    </lineage>
</organism>
<accession>B7KME2</accession>
<name>B7KME2_GLOC7</name>
<sequence length="164" mass="18889">MSSSNSMIFKSFMNNFWDIVVLDQEYKPVLVVEVKRRFNVSPLSAAQFRHNLFANQMMTKASFFLLAFPDKFYLWTQGEAQLENYQPDFIIDARPILKPYFEKAGVSPEQITPVSLELLIGVWLESIIESQKPCEEIEINQQWVIESGLYDAIAKGHLVYEAAA</sequence>
<keyword evidence="1" id="KW-0614">Plasmid</keyword>
<keyword evidence="2" id="KW-1185">Reference proteome</keyword>